<accession>A0A941D4J3</accession>
<dbReference type="Proteomes" id="UP000622580">
    <property type="component" value="Unassembled WGS sequence"/>
</dbReference>
<gene>
    <name evidence="1" type="ORF">JKL49_11845</name>
</gene>
<sequence length="176" mass="18945">MKRAWSQTIRLQELSKGPVKVRLAPDAETRALIAKEIGLASLPALTADITVHAWLDGAEILGQLDAVVEQICGVSLDAFEQPLTADIEFRVVPAGSPNAPAESDAATVELEFDPDELDPPDVLADEEIDLSAYLIEQLALEVDPFPRKPGAVFDYQPDTADLSPFAALKKLKGEGE</sequence>
<dbReference type="Pfam" id="PF02620">
    <property type="entry name" value="YceD"/>
    <property type="match status" value="1"/>
</dbReference>
<name>A0A941D4J3_9CAUL</name>
<evidence type="ECO:0000313" key="1">
    <source>
        <dbReference type="EMBL" id="MBR7620078.1"/>
    </source>
</evidence>
<dbReference type="InterPro" id="IPR003772">
    <property type="entry name" value="YceD"/>
</dbReference>
<dbReference type="AlphaFoldDB" id="A0A941D4J3"/>
<dbReference type="EMBL" id="JAGSGD010000001">
    <property type="protein sequence ID" value="MBR7620078.1"/>
    <property type="molecule type" value="Genomic_DNA"/>
</dbReference>
<evidence type="ECO:0000313" key="2">
    <source>
        <dbReference type="Proteomes" id="UP000622580"/>
    </source>
</evidence>
<proteinExistence type="predicted"/>
<comment type="caution">
    <text evidence="1">The sequence shown here is derived from an EMBL/GenBank/DDBJ whole genome shotgun (WGS) entry which is preliminary data.</text>
</comment>
<dbReference type="RefSeq" id="WP_215340806.1">
    <property type="nucleotide sequence ID" value="NZ_JAGSGD010000001.1"/>
</dbReference>
<protein>
    <submittedName>
        <fullName evidence="1">DUF177 domain-containing protein</fullName>
    </submittedName>
</protein>
<organism evidence="1 2">
    <name type="scientific">Phenylobacterium glaciei</name>
    <dbReference type="NCBI Taxonomy" id="2803784"/>
    <lineage>
        <taxon>Bacteria</taxon>
        <taxon>Pseudomonadati</taxon>
        <taxon>Pseudomonadota</taxon>
        <taxon>Alphaproteobacteria</taxon>
        <taxon>Caulobacterales</taxon>
        <taxon>Caulobacteraceae</taxon>
        <taxon>Phenylobacterium</taxon>
    </lineage>
</organism>
<keyword evidence="2" id="KW-1185">Reference proteome</keyword>
<reference evidence="1" key="1">
    <citation type="submission" date="2021-04" db="EMBL/GenBank/DDBJ databases">
        <title>Draft genome assembly of strain Phenylobacterium sp. 20VBR1 using MiniION and Illumina platforms.</title>
        <authorList>
            <person name="Thomas F.A."/>
            <person name="Krishnan K.P."/>
            <person name="Sinha R.K."/>
        </authorList>
    </citation>
    <scope>NUCLEOTIDE SEQUENCE</scope>
    <source>
        <strain evidence="1">20VBR1</strain>
    </source>
</reference>